<accession>A0ABQ1IDQ9</accession>
<dbReference type="Proteomes" id="UP000603352">
    <property type="component" value="Unassembled WGS sequence"/>
</dbReference>
<name>A0ABQ1IDQ9_9PROT</name>
<keyword evidence="1" id="KW-0238">DNA-binding</keyword>
<comment type="caution">
    <text evidence="2">The sequence shown here is derived from an EMBL/GenBank/DDBJ whole genome shotgun (WGS) entry which is preliminary data.</text>
</comment>
<reference evidence="3" key="1">
    <citation type="journal article" date="2019" name="Int. J. Syst. Evol. Microbiol.">
        <title>The Global Catalogue of Microorganisms (GCM) 10K type strain sequencing project: providing services to taxonomists for standard genome sequencing and annotation.</title>
        <authorList>
            <consortium name="The Broad Institute Genomics Platform"/>
            <consortium name="The Broad Institute Genome Sequencing Center for Infectious Disease"/>
            <person name="Wu L."/>
            <person name="Ma J."/>
        </authorList>
    </citation>
    <scope>NUCLEOTIDE SEQUENCE [LARGE SCALE GENOMIC DNA]</scope>
    <source>
        <strain evidence="3">CGMCC 1.10188</strain>
    </source>
</reference>
<gene>
    <name evidence="2" type="ORF">GCM10011505_16510</name>
</gene>
<dbReference type="PROSITE" id="PS01332">
    <property type="entry name" value="HTH_RRF2_1"/>
    <property type="match status" value="1"/>
</dbReference>
<dbReference type="InterPro" id="IPR000944">
    <property type="entry name" value="Tscrpt_reg_Rrf2"/>
</dbReference>
<keyword evidence="3" id="KW-1185">Reference proteome</keyword>
<dbReference type="PANTHER" id="PTHR33221">
    <property type="entry name" value="WINGED HELIX-TURN-HELIX TRANSCRIPTIONAL REGULATOR, RRF2 FAMILY"/>
    <property type="match status" value="1"/>
</dbReference>
<organism evidence="2 3">
    <name type="scientific">Tistrella bauzanensis</name>
    <dbReference type="NCBI Taxonomy" id="657419"/>
    <lineage>
        <taxon>Bacteria</taxon>
        <taxon>Pseudomonadati</taxon>
        <taxon>Pseudomonadota</taxon>
        <taxon>Alphaproteobacteria</taxon>
        <taxon>Geminicoccales</taxon>
        <taxon>Geminicoccaceae</taxon>
        <taxon>Tistrella</taxon>
    </lineage>
</organism>
<dbReference type="EMBL" id="BMDZ01000014">
    <property type="protein sequence ID" value="GGB35754.1"/>
    <property type="molecule type" value="Genomic_DNA"/>
</dbReference>
<sequence length="197" mass="19900">MPNSDTVTADASLDPDCRREVTPARVTAPAQAKSVSPGAAVGGSGLVRVGARAHYAVVAMVDLARRCCATPTCISDIAACADIPPAYLEQLFRKLRRRGLVRSARGAAGGYCLARPPEAISVADVVVAVEGGDGRLRGVEGRYGCDVAALWGMIDAGVTAQLQAVSIAELAGLVPAAADPLAGPLADAVKPLAGAAE</sequence>
<dbReference type="InterPro" id="IPR036388">
    <property type="entry name" value="WH-like_DNA-bd_sf"/>
</dbReference>
<evidence type="ECO:0000313" key="3">
    <source>
        <dbReference type="Proteomes" id="UP000603352"/>
    </source>
</evidence>
<dbReference type="RefSeq" id="WP_188576664.1">
    <property type="nucleotide sequence ID" value="NZ_BMDZ01000014.1"/>
</dbReference>
<dbReference type="InterPro" id="IPR030489">
    <property type="entry name" value="TR_Rrf2-type_CS"/>
</dbReference>
<dbReference type="InterPro" id="IPR036390">
    <property type="entry name" value="WH_DNA-bd_sf"/>
</dbReference>
<dbReference type="PROSITE" id="PS51197">
    <property type="entry name" value="HTH_RRF2_2"/>
    <property type="match status" value="1"/>
</dbReference>
<dbReference type="NCBIfam" id="TIGR00738">
    <property type="entry name" value="rrf2_super"/>
    <property type="match status" value="1"/>
</dbReference>
<dbReference type="Gene3D" id="1.10.10.10">
    <property type="entry name" value="Winged helix-like DNA-binding domain superfamily/Winged helix DNA-binding domain"/>
    <property type="match status" value="1"/>
</dbReference>
<evidence type="ECO:0000256" key="1">
    <source>
        <dbReference type="ARBA" id="ARBA00023125"/>
    </source>
</evidence>
<evidence type="ECO:0000313" key="2">
    <source>
        <dbReference type="EMBL" id="GGB35754.1"/>
    </source>
</evidence>
<dbReference type="SUPFAM" id="SSF46785">
    <property type="entry name" value="Winged helix' DNA-binding domain"/>
    <property type="match status" value="1"/>
</dbReference>
<protein>
    <recommendedName>
        <fullName evidence="4">Rrf2 family transcriptional regulator</fullName>
    </recommendedName>
</protein>
<dbReference type="PANTHER" id="PTHR33221:SF5">
    <property type="entry name" value="HTH-TYPE TRANSCRIPTIONAL REGULATOR ISCR"/>
    <property type="match status" value="1"/>
</dbReference>
<proteinExistence type="predicted"/>
<dbReference type="Pfam" id="PF02082">
    <property type="entry name" value="Rrf2"/>
    <property type="match status" value="1"/>
</dbReference>
<evidence type="ECO:0008006" key="4">
    <source>
        <dbReference type="Google" id="ProtNLM"/>
    </source>
</evidence>